<comment type="caution">
    <text evidence="2">The sequence shown here is derived from an EMBL/GenBank/DDBJ whole genome shotgun (WGS) entry which is preliminary data.</text>
</comment>
<proteinExistence type="predicted"/>
<evidence type="ECO:0000313" key="2">
    <source>
        <dbReference type="EMBL" id="CAK9161964.1"/>
    </source>
</evidence>
<reference evidence="2 3" key="1">
    <citation type="submission" date="2024-02" db="EMBL/GenBank/DDBJ databases">
        <authorList>
            <person name="Vignale AGUSTIN F."/>
            <person name="Sosa J E."/>
            <person name="Modenutti C."/>
        </authorList>
    </citation>
    <scope>NUCLEOTIDE SEQUENCE [LARGE SCALE GENOMIC DNA]</scope>
</reference>
<name>A0ABC8T3D7_9AQUA</name>
<evidence type="ECO:0000256" key="1">
    <source>
        <dbReference type="SAM" id="MobiDB-lite"/>
    </source>
</evidence>
<protein>
    <submittedName>
        <fullName evidence="2">Uncharacterized protein</fullName>
    </submittedName>
</protein>
<accession>A0ABC8T3D7</accession>
<feature type="compositionally biased region" description="Basic and acidic residues" evidence="1">
    <location>
        <begin position="16"/>
        <end position="35"/>
    </location>
</feature>
<organism evidence="2 3">
    <name type="scientific">Ilex paraguariensis</name>
    <name type="common">yerba mate</name>
    <dbReference type="NCBI Taxonomy" id="185542"/>
    <lineage>
        <taxon>Eukaryota</taxon>
        <taxon>Viridiplantae</taxon>
        <taxon>Streptophyta</taxon>
        <taxon>Embryophyta</taxon>
        <taxon>Tracheophyta</taxon>
        <taxon>Spermatophyta</taxon>
        <taxon>Magnoliopsida</taxon>
        <taxon>eudicotyledons</taxon>
        <taxon>Gunneridae</taxon>
        <taxon>Pentapetalae</taxon>
        <taxon>asterids</taxon>
        <taxon>campanulids</taxon>
        <taxon>Aquifoliales</taxon>
        <taxon>Aquifoliaceae</taxon>
        <taxon>Ilex</taxon>
    </lineage>
</organism>
<dbReference type="EMBL" id="CAUOFW020003770">
    <property type="protein sequence ID" value="CAK9161964.1"/>
    <property type="molecule type" value="Genomic_DNA"/>
</dbReference>
<dbReference type="AlphaFoldDB" id="A0ABC8T3D7"/>
<keyword evidence="3" id="KW-1185">Reference proteome</keyword>
<gene>
    <name evidence="2" type="ORF">ILEXP_LOCUS30795</name>
</gene>
<feature type="region of interest" description="Disordered" evidence="1">
    <location>
        <begin position="16"/>
        <end position="50"/>
    </location>
</feature>
<sequence>TQTLVVFTKMFNKARDENGQQAEAEKKKLEKEALKEQAGANSSARKEVDSDGFAEIRNKLRHHHHYLSVEMLLPSLPLKSLSSIEDSNSFDSQIFDSVLRPTQIHPLHPLIDNLRIESQVTSPTRRRTLQPSSGICPPSSLSALCFGCFITSPPLKPLNFSGNMGPIGDPTVELTHRCGDFTGLLFESGLITMAAPRLSLGVTLSLHSLLRRIAHEDDGGLISPQSM</sequence>
<feature type="non-terminal residue" evidence="2">
    <location>
        <position position="1"/>
    </location>
</feature>
<dbReference type="Proteomes" id="UP001642360">
    <property type="component" value="Unassembled WGS sequence"/>
</dbReference>
<evidence type="ECO:0000313" key="3">
    <source>
        <dbReference type="Proteomes" id="UP001642360"/>
    </source>
</evidence>